<dbReference type="Proteomes" id="UP000325516">
    <property type="component" value="Chromosome"/>
</dbReference>
<proteinExistence type="inferred from homology"/>
<keyword evidence="7" id="KW-1185">Reference proteome</keyword>
<protein>
    <submittedName>
        <fullName evidence="6">Glycosyltransferase</fullName>
    </submittedName>
</protein>
<name>A0A5J6L1T4_9MICO</name>
<dbReference type="SUPFAM" id="SSF53448">
    <property type="entry name" value="Nucleotide-diphospho-sugar transferases"/>
    <property type="match status" value="1"/>
</dbReference>
<organism evidence="6 7">
    <name type="scientific">Microbacterium lushaniae</name>
    <dbReference type="NCBI Taxonomy" id="2614639"/>
    <lineage>
        <taxon>Bacteria</taxon>
        <taxon>Bacillati</taxon>
        <taxon>Actinomycetota</taxon>
        <taxon>Actinomycetes</taxon>
        <taxon>Micrococcales</taxon>
        <taxon>Microbacteriaceae</taxon>
        <taxon>Microbacterium</taxon>
    </lineage>
</organism>
<keyword evidence="4 6" id="KW-0808">Transferase</keyword>
<dbReference type="PANTHER" id="PTHR43179:SF12">
    <property type="entry name" value="GALACTOFURANOSYLTRANSFERASE GLFT2"/>
    <property type="match status" value="1"/>
</dbReference>
<evidence type="ECO:0000256" key="1">
    <source>
        <dbReference type="ARBA" id="ARBA00004776"/>
    </source>
</evidence>
<evidence type="ECO:0000313" key="7">
    <source>
        <dbReference type="Proteomes" id="UP000325516"/>
    </source>
</evidence>
<evidence type="ECO:0000256" key="3">
    <source>
        <dbReference type="ARBA" id="ARBA00022676"/>
    </source>
</evidence>
<dbReference type="KEGG" id="mlz:F6J85_04755"/>
<dbReference type="RefSeq" id="WP_150924055.1">
    <property type="nucleotide sequence ID" value="NZ_CP044232.1"/>
</dbReference>
<dbReference type="Gene3D" id="3.90.550.10">
    <property type="entry name" value="Spore Coat Polysaccharide Biosynthesis Protein SpsA, Chain A"/>
    <property type="match status" value="1"/>
</dbReference>
<dbReference type="GO" id="GO:0016757">
    <property type="term" value="F:glycosyltransferase activity"/>
    <property type="evidence" value="ECO:0007669"/>
    <property type="project" value="UniProtKB-KW"/>
</dbReference>
<evidence type="ECO:0000313" key="6">
    <source>
        <dbReference type="EMBL" id="QEW02479.1"/>
    </source>
</evidence>
<evidence type="ECO:0000256" key="2">
    <source>
        <dbReference type="ARBA" id="ARBA00006739"/>
    </source>
</evidence>
<keyword evidence="3" id="KW-0328">Glycosyltransferase</keyword>
<dbReference type="EMBL" id="CP044232">
    <property type="protein sequence ID" value="QEW02479.1"/>
    <property type="molecule type" value="Genomic_DNA"/>
</dbReference>
<dbReference type="InterPro" id="IPR029044">
    <property type="entry name" value="Nucleotide-diphossugar_trans"/>
</dbReference>
<dbReference type="PANTHER" id="PTHR43179">
    <property type="entry name" value="RHAMNOSYLTRANSFERASE WBBL"/>
    <property type="match status" value="1"/>
</dbReference>
<evidence type="ECO:0000256" key="4">
    <source>
        <dbReference type="ARBA" id="ARBA00022679"/>
    </source>
</evidence>
<dbReference type="Pfam" id="PF00535">
    <property type="entry name" value="Glycos_transf_2"/>
    <property type="match status" value="1"/>
</dbReference>
<feature type="domain" description="Glycosyltransferase 2-like" evidence="5">
    <location>
        <begin position="13"/>
        <end position="111"/>
    </location>
</feature>
<gene>
    <name evidence="6" type="ORF">F6J85_04755</name>
</gene>
<sequence>MNPPGHERVVATIPVFRAPGDLPARVDALRQQVAAVVLVDDGSGSLPSPAFELPGVEQVALEENSGIAHALNVAVERARDLGATHVLTLDQDSTVPAGYVARMLAALRARAASGRPVAGAVPSSAGGAAVLRDMDDVPFDPIQSGQIIPVPVLDAVGPFAEELFIDAVDSDFWLRADALGYSFAVVDEAEIAHGLGELQPIRIFGRQLVLAGKPRHVLYHSPFRTYYMVRNSTVLNRRYAHHRPQWMRRRSRKMFEMVAGCIILAGDRRSQLRAVRAGRRDARRGVLGKIDPATLEWIMAPSRPRR</sequence>
<comment type="similarity">
    <text evidence="2">Belongs to the glycosyltransferase 2 family.</text>
</comment>
<accession>A0A5J6L1T4</accession>
<reference evidence="7" key="1">
    <citation type="submission" date="2019-09" db="EMBL/GenBank/DDBJ databases">
        <title>Mumia zhuanghuii sp. nov. isolated from the intestinal contents of plateau pika (Ochotona curzoniae) in the Qinghai-Tibet plateau of China.</title>
        <authorList>
            <person name="Tian Z."/>
        </authorList>
    </citation>
    <scope>NUCLEOTIDE SEQUENCE [LARGE SCALE GENOMIC DNA]</scope>
    <source>
        <strain evidence="7">L-031</strain>
    </source>
</reference>
<dbReference type="AlphaFoldDB" id="A0A5J6L1T4"/>
<evidence type="ECO:0000259" key="5">
    <source>
        <dbReference type="Pfam" id="PF00535"/>
    </source>
</evidence>
<comment type="pathway">
    <text evidence="1">Cell wall biogenesis; cell wall polysaccharide biosynthesis.</text>
</comment>
<dbReference type="InterPro" id="IPR001173">
    <property type="entry name" value="Glyco_trans_2-like"/>
</dbReference>